<reference evidence="1 2" key="1">
    <citation type="submission" date="2020-10" db="EMBL/GenBank/DDBJ databases">
        <title>Sequencing the genomes of 1000 actinobacteria strains.</title>
        <authorList>
            <person name="Klenk H.-P."/>
        </authorList>
    </citation>
    <scope>NUCLEOTIDE SEQUENCE [LARGE SCALE GENOMIC DNA]</scope>
    <source>
        <strain evidence="1 2">DSM 43748</strain>
    </source>
</reference>
<proteinExistence type="predicted"/>
<evidence type="ECO:0000313" key="1">
    <source>
        <dbReference type="EMBL" id="MBE1561888.1"/>
    </source>
</evidence>
<name>A0ABR9KIP5_9ACTN</name>
<dbReference type="Proteomes" id="UP000661607">
    <property type="component" value="Unassembled WGS sequence"/>
</dbReference>
<accession>A0ABR9KIP5</accession>
<gene>
    <name evidence="1" type="ORF">H4W81_004667</name>
</gene>
<protein>
    <submittedName>
        <fullName evidence="1">Uncharacterized protein</fullName>
    </submittedName>
</protein>
<keyword evidence="2" id="KW-1185">Reference proteome</keyword>
<dbReference type="EMBL" id="JADBEF010000001">
    <property type="protein sequence ID" value="MBE1561888.1"/>
    <property type="molecule type" value="Genomic_DNA"/>
</dbReference>
<comment type="caution">
    <text evidence="1">The sequence shown here is derived from an EMBL/GenBank/DDBJ whole genome shotgun (WGS) entry which is preliminary data.</text>
</comment>
<sequence length="34" mass="3643">MSGDVLLVGAESPGCRRGFRVIRVGLTENQRLGV</sequence>
<organism evidence="1 2">
    <name type="scientific">Nonomuraea africana</name>
    <dbReference type="NCBI Taxonomy" id="46171"/>
    <lineage>
        <taxon>Bacteria</taxon>
        <taxon>Bacillati</taxon>
        <taxon>Actinomycetota</taxon>
        <taxon>Actinomycetes</taxon>
        <taxon>Streptosporangiales</taxon>
        <taxon>Streptosporangiaceae</taxon>
        <taxon>Nonomuraea</taxon>
    </lineage>
</organism>
<evidence type="ECO:0000313" key="2">
    <source>
        <dbReference type="Proteomes" id="UP000661607"/>
    </source>
</evidence>